<comment type="caution">
    <text evidence="1">The sequence shown here is derived from an EMBL/GenBank/DDBJ whole genome shotgun (WGS) entry which is preliminary data.</text>
</comment>
<evidence type="ECO:0000313" key="2">
    <source>
        <dbReference type="EMBL" id="CAL6087641.1"/>
    </source>
</evidence>
<dbReference type="Proteomes" id="UP001642409">
    <property type="component" value="Unassembled WGS sequence"/>
</dbReference>
<protein>
    <submittedName>
        <fullName evidence="2">Hypothetical_protein</fullName>
    </submittedName>
</protein>
<evidence type="ECO:0000313" key="1">
    <source>
        <dbReference type="EMBL" id="CAI9934428.1"/>
    </source>
</evidence>
<organism evidence="1">
    <name type="scientific">Hexamita inflata</name>
    <dbReference type="NCBI Taxonomy" id="28002"/>
    <lineage>
        <taxon>Eukaryota</taxon>
        <taxon>Metamonada</taxon>
        <taxon>Diplomonadida</taxon>
        <taxon>Hexamitidae</taxon>
        <taxon>Hexamitinae</taxon>
        <taxon>Hexamita</taxon>
    </lineage>
</organism>
<dbReference type="EMBL" id="CATOUU010000569">
    <property type="protein sequence ID" value="CAI9934428.1"/>
    <property type="molecule type" value="Genomic_DNA"/>
</dbReference>
<evidence type="ECO:0000313" key="3">
    <source>
        <dbReference type="Proteomes" id="UP001642409"/>
    </source>
</evidence>
<accession>A0AA86PBI9</accession>
<sequence length="178" mass="21514">MEILKHHSLFDNDYKAFRIRLNFLINQVMDIHGYIRQQIFSLLCELQLQINEFQAQINRWQIQIIKHKFYIACNYNTLQYFRFGSIEQRKYYYLSFNSKAKVNTHMNICLLGTAVISKNKTENQTQCNSNVRLILCYNIVILERYGQTQAIINHYQFNNNELIFRSRICYPELFFVNN</sequence>
<dbReference type="AlphaFoldDB" id="A0AA86PBI9"/>
<gene>
    <name evidence="1" type="ORF">HINF_LOCUS22073</name>
    <name evidence="2" type="ORF">HINF_LOCUS63743</name>
</gene>
<proteinExistence type="predicted"/>
<name>A0AA86PBI9_9EUKA</name>
<reference evidence="1" key="1">
    <citation type="submission" date="2023-06" db="EMBL/GenBank/DDBJ databases">
        <authorList>
            <person name="Kurt Z."/>
        </authorList>
    </citation>
    <scope>NUCLEOTIDE SEQUENCE</scope>
</reference>
<keyword evidence="3" id="KW-1185">Reference proteome</keyword>
<reference evidence="2 3" key="2">
    <citation type="submission" date="2024-07" db="EMBL/GenBank/DDBJ databases">
        <authorList>
            <person name="Akdeniz Z."/>
        </authorList>
    </citation>
    <scope>NUCLEOTIDE SEQUENCE [LARGE SCALE GENOMIC DNA]</scope>
</reference>
<dbReference type="EMBL" id="CAXDID020000402">
    <property type="protein sequence ID" value="CAL6087641.1"/>
    <property type="molecule type" value="Genomic_DNA"/>
</dbReference>